<proteinExistence type="predicted"/>
<protein>
    <submittedName>
        <fullName evidence="1">ATP/GTP-binding protein</fullName>
    </submittedName>
</protein>
<dbReference type="RefSeq" id="WP_278157828.1">
    <property type="nucleotide sequence ID" value="NZ_CP121252.1"/>
</dbReference>
<dbReference type="SUPFAM" id="SSF52540">
    <property type="entry name" value="P-loop containing nucleoside triphosphate hydrolases"/>
    <property type="match status" value="1"/>
</dbReference>
<sequence>MKADHSREQHIAVFGESGSGKTVLLSSFYGAEMYRGEREAEALYRLHVPDTGQGRRLRQIYLGMKQEDAVPVANRFKSATFTFQVDPKATENTKAVKRRDFNSLRLVWHDYPGEWFENSPSSPTEEQRRIDTFRSLLNSNVALILVDAQQLAEYPREESRYLKSLFGNIENTLLSLKKSILEDGERLERFPRIWMFALSKADLIPEMTVQDFRDLMILRAAGDIERLQEVLSEFIVGDEALSVGEDFLRLSSAEFHPNGINVDRRIGLNQILPLAAILPLERHLRWARTQEVPRKVLDSLLGPGLELGSAVLGRVLRGLPTSKGPLGMAQKLLNSIISSDAFEEYSKLAGERLRRSNQAAREQGDQMRAILTQFKIDLENGENENVILRGER</sequence>
<dbReference type="EMBL" id="CP121252">
    <property type="protein sequence ID" value="WFP16731.1"/>
    <property type="molecule type" value="Genomic_DNA"/>
</dbReference>
<evidence type="ECO:0000313" key="1">
    <source>
        <dbReference type="EMBL" id="WFP16731.1"/>
    </source>
</evidence>
<reference evidence="1 2" key="1">
    <citation type="submission" date="2023-04" db="EMBL/GenBank/DDBJ databases">
        <title>Funneling lignin-derived compounds into biodiesel using alkali-halophilic Citricoccus sp. P2.</title>
        <authorList>
            <person name="Luo C.-B."/>
        </authorList>
    </citation>
    <scope>NUCLEOTIDE SEQUENCE [LARGE SCALE GENOMIC DNA]</scope>
    <source>
        <strain evidence="1 2">P2</strain>
    </source>
</reference>
<organism evidence="1 2">
    <name type="scientific">Citricoccus muralis</name>
    <dbReference type="NCBI Taxonomy" id="169134"/>
    <lineage>
        <taxon>Bacteria</taxon>
        <taxon>Bacillati</taxon>
        <taxon>Actinomycetota</taxon>
        <taxon>Actinomycetes</taxon>
        <taxon>Micrococcales</taxon>
        <taxon>Micrococcaceae</taxon>
        <taxon>Citricoccus</taxon>
    </lineage>
</organism>
<dbReference type="Proteomes" id="UP001219037">
    <property type="component" value="Chromosome"/>
</dbReference>
<dbReference type="Gene3D" id="3.40.50.300">
    <property type="entry name" value="P-loop containing nucleotide triphosphate hydrolases"/>
    <property type="match status" value="1"/>
</dbReference>
<accession>A0ABY8H6G8</accession>
<evidence type="ECO:0000313" key="2">
    <source>
        <dbReference type="Proteomes" id="UP001219037"/>
    </source>
</evidence>
<gene>
    <name evidence="1" type="ORF">P8192_00965</name>
</gene>
<dbReference type="InterPro" id="IPR027417">
    <property type="entry name" value="P-loop_NTPase"/>
</dbReference>
<keyword evidence="2" id="KW-1185">Reference proteome</keyword>
<name>A0ABY8H6G8_9MICC</name>